<dbReference type="GO" id="GO:0005794">
    <property type="term" value="C:Golgi apparatus"/>
    <property type="evidence" value="ECO:0007669"/>
    <property type="project" value="TreeGrafter"/>
</dbReference>
<evidence type="ECO:0000256" key="3">
    <source>
        <dbReference type="SAM" id="Phobius"/>
    </source>
</evidence>
<dbReference type="InterPro" id="IPR026057">
    <property type="entry name" value="TBL_C"/>
</dbReference>
<feature type="transmembrane region" description="Helical" evidence="3">
    <location>
        <begin position="12"/>
        <end position="31"/>
    </location>
</feature>
<feature type="compositionally biased region" description="Polar residues" evidence="2">
    <location>
        <begin position="226"/>
        <end position="237"/>
    </location>
</feature>
<protein>
    <recommendedName>
        <fullName evidence="4">Trichome birefringence-like C-terminal domain-containing protein</fullName>
    </recommendedName>
</protein>
<evidence type="ECO:0000256" key="2">
    <source>
        <dbReference type="SAM" id="MobiDB-lite"/>
    </source>
</evidence>
<name>A0A5P1FH12_ASPOF</name>
<organism evidence="5 6">
    <name type="scientific">Asparagus officinalis</name>
    <name type="common">Garden asparagus</name>
    <dbReference type="NCBI Taxonomy" id="4686"/>
    <lineage>
        <taxon>Eukaryota</taxon>
        <taxon>Viridiplantae</taxon>
        <taxon>Streptophyta</taxon>
        <taxon>Embryophyta</taxon>
        <taxon>Tracheophyta</taxon>
        <taxon>Spermatophyta</taxon>
        <taxon>Magnoliopsida</taxon>
        <taxon>Liliopsida</taxon>
        <taxon>Asparagales</taxon>
        <taxon>Asparagaceae</taxon>
        <taxon>Asparagoideae</taxon>
        <taxon>Asparagus</taxon>
    </lineage>
</organism>
<proteinExistence type="inferred from homology"/>
<keyword evidence="3" id="KW-1133">Transmembrane helix</keyword>
<feature type="domain" description="Trichome birefringence-like C-terminal" evidence="4">
    <location>
        <begin position="248"/>
        <end position="459"/>
    </location>
</feature>
<sequence>MANLTSVSRSILFLVISVGGIGIFNSIQPYLDSINGNRTKVLVYRPEFSEQGHGIVKDEDKVPALAPELSADANNSVSVNDIKDHSVSVSSVDGTKTDSYIGIEVPASAPALSIDATSNSKEPNVSISISSDFADDSGENGDKIDGYIGVEVPAIAPALSLDASSSVSLNVFDIKELNVSVSSNFVDDSGKKDSRIGKSAVDSLNQTVSVAVLPSPPKVLKESKPNRSPHQPREPSNAQMALSIHIHHHNPHLVSMARTPLPIPSSSPRSVNVHLDTPDKSFINFLPEFDVLILSSGHWFSTETTYLLNNTIKKTRKKKDIFGFYDIALQTTLSYILEFSNYTGLVILRSYSPEHYTSGGWNSGGGCSGIDKPARKSIRSGYTNSMEKVQVVKFEKAAKTLRNGLRLRFMDVTELSGYRNDGHAGKYGRKVRMKNVAEDCVHWCMPGIVDIWNEVLFEMLKREF</sequence>
<dbReference type="Gramene" id="ONK77392">
    <property type="protein sequence ID" value="ONK77392"/>
    <property type="gene ID" value="A4U43_C02F6060"/>
</dbReference>
<evidence type="ECO:0000313" key="6">
    <source>
        <dbReference type="Proteomes" id="UP000243459"/>
    </source>
</evidence>
<dbReference type="PANTHER" id="PTHR32285">
    <property type="entry name" value="PROTEIN TRICHOME BIREFRINGENCE-LIKE 9-RELATED"/>
    <property type="match status" value="1"/>
</dbReference>
<dbReference type="Pfam" id="PF13839">
    <property type="entry name" value="PC-Esterase"/>
    <property type="match status" value="1"/>
</dbReference>
<dbReference type="EMBL" id="CM007382">
    <property type="protein sequence ID" value="ONK77392.1"/>
    <property type="molecule type" value="Genomic_DNA"/>
</dbReference>
<evidence type="ECO:0000259" key="4">
    <source>
        <dbReference type="Pfam" id="PF13839"/>
    </source>
</evidence>
<dbReference type="AlphaFoldDB" id="A0A5P1FH12"/>
<dbReference type="GO" id="GO:0016413">
    <property type="term" value="F:O-acetyltransferase activity"/>
    <property type="evidence" value="ECO:0007669"/>
    <property type="project" value="InterPro"/>
</dbReference>
<dbReference type="InterPro" id="IPR029962">
    <property type="entry name" value="TBL"/>
</dbReference>
<keyword evidence="3" id="KW-0472">Membrane</keyword>
<comment type="similarity">
    <text evidence="1">Belongs to the PC-esterase family. TBL subfamily.</text>
</comment>
<evidence type="ECO:0000256" key="1">
    <source>
        <dbReference type="ARBA" id="ARBA00007727"/>
    </source>
</evidence>
<gene>
    <name evidence="5" type="ORF">A4U43_C02F6060</name>
</gene>
<feature type="region of interest" description="Disordered" evidence="2">
    <location>
        <begin position="215"/>
        <end position="237"/>
    </location>
</feature>
<evidence type="ECO:0000313" key="5">
    <source>
        <dbReference type="EMBL" id="ONK77392.1"/>
    </source>
</evidence>
<keyword evidence="3" id="KW-0812">Transmembrane</keyword>
<dbReference type="Proteomes" id="UP000243459">
    <property type="component" value="Chromosome 2"/>
</dbReference>
<reference evidence="6" key="1">
    <citation type="journal article" date="2017" name="Nat. Commun.">
        <title>The asparagus genome sheds light on the origin and evolution of a young Y chromosome.</title>
        <authorList>
            <person name="Harkess A."/>
            <person name="Zhou J."/>
            <person name="Xu C."/>
            <person name="Bowers J.E."/>
            <person name="Van der Hulst R."/>
            <person name="Ayyampalayam S."/>
            <person name="Mercati F."/>
            <person name="Riccardi P."/>
            <person name="McKain M.R."/>
            <person name="Kakrana A."/>
            <person name="Tang H."/>
            <person name="Ray J."/>
            <person name="Groenendijk J."/>
            <person name="Arikit S."/>
            <person name="Mathioni S.M."/>
            <person name="Nakano M."/>
            <person name="Shan H."/>
            <person name="Telgmann-Rauber A."/>
            <person name="Kanno A."/>
            <person name="Yue Z."/>
            <person name="Chen H."/>
            <person name="Li W."/>
            <person name="Chen Y."/>
            <person name="Xu X."/>
            <person name="Zhang Y."/>
            <person name="Luo S."/>
            <person name="Chen H."/>
            <person name="Gao J."/>
            <person name="Mao Z."/>
            <person name="Pires J.C."/>
            <person name="Luo M."/>
            <person name="Kudrna D."/>
            <person name="Wing R.A."/>
            <person name="Meyers B.C."/>
            <person name="Yi K."/>
            <person name="Kong H."/>
            <person name="Lavrijsen P."/>
            <person name="Sunseri F."/>
            <person name="Falavigna A."/>
            <person name="Ye Y."/>
            <person name="Leebens-Mack J.H."/>
            <person name="Chen G."/>
        </authorList>
    </citation>
    <scope>NUCLEOTIDE SEQUENCE [LARGE SCALE GENOMIC DNA]</scope>
    <source>
        <strain evidence="6">cv. DH0086</strain>
    </source>
</reference>
<accession>A0A5P1FH12</accession>
<keyword evidence="6" id="KW-1185">Reference proteome</keyword>
<dbReference type="PANTHER" id="PTHR32285:SF18">
    <property type="entry name" value="PROTEIN TRICHOME BIREFRINGENCE-LIKE 18"/>
    <property type="match status" value="1"/>
</dbReference>